<keyword evidence="3" id="KW-1185">Reference proteome</keyword>
<protein>
    <submittedName>
        <fullName evidence="2">Uncharacterized protein</fullName>
    </submittedName>
</protein>
<keyword evidence="1" id="KW-0732">Signal</keyword>
<gene>
    <name evidence="2" type="ORF">Vau01_088140</name>
</gene>
<dbReference type="RefSeq" id="WP_204006127.1">
    <property type="nucleotide sequence ID" value="NZ_BOPG01000064.1"/>
</dbReference>
<dbReference type="Proteomes" id="UP000612585">
    <property type="component" value="Unassembled WGS sequence"/>
</dbReference>
<accession>A0A8J3ZH55</accession>
<dbReference type="AlphaFoldDB" id="A0A8J3ZH55"/>
<feature type="chain" id="PRO_5035307425" evidence="1">
    <location>
        <begin position="41"/>
        <end position="176"/>
    </location>
</feature>
<reference evidence="2" key="1">
    <citation type="submission" date="2021-01" db="EMBL/GenBank/DDBJ databases">
        <title>Whole genome shotgun sequence of Virgisporangium aurantiacum NBRC 16421.</title>
        <authorList>
            <person name="Komaki H."/>
            <person name="Tamura T."/>
        </authorList>
    </citation>
    <scope>NUCLEOTIDE SEQUENCE</scope>
    <source>
        <strain evidence="2">NBRC 16421</strain>
    </source>
</reference>
<comment type="caution">
    <text evidence="2">The sequence shown here is derived from an EMBL/GenBank/DDBJ whole genome shotgun (WGS) entry which is preliminary data.</text>
</comment>
<proteinExistence type="predicted"/>
<sequence length="176" mass="18180">MLELTNTIGKQPTRGRGLALVLTALVVLAGMLSAPGPAAAAPAPVADPGLRSAADCEGGRNGFVDIPDTLRGTVAPVANNPRDLGFGVRAILYYGNVGGVQRGWAMIDGSTITGDLVWMDWTTNGGASWLQCGPFSVGGTGRTKTSAAKNTSSSALWQFRACGRAVGGQSRCTNWW</sequence>
<evidence type="ECO:0000256" key="1">
    <source>
        <dbReference type="SAM" id="SignalP"/>
    </source>
</evidence>
<organism evidence="2 3">
    <name type="scientific">Virgisporangium aurantiacum</name>
    <dbReference type="NCBI Taxonomy" id="175570"/>
    <lineage>
        <taxon>Bacteria</taxon>
        <taxon>Bacillati</taxon>
        <taxon>Actinomycetota</taxon>
        <taxon>Actinomycetes</taxon>
        <taxon>Micromonosporales</taxon>
        <taxon>Micromonosporaceae</taxon>
        <taxon>Virgisporangium</taxon>
    </lineage>
</organism>
<evidence type="ECO:0000313" key="2">
    <source>
        <dbReference type="EMBL" id="GIJ61298.1"/>
    </source>
</evidence>
<evidence type="ECO:0000313" key="3">
    <source>
        <dbReference type="Proteomes" id="UP000612585"/>
    </source>
</evidence>
<feature type="signal peptide" evidence="1">
    <location>
        <begin position="1"/>
        <end position="40"/>
    </location>
</feature>
<name>A0A8J3ZH55_9ACTN</name>
<dbReference type="EMBL" id="BOPG01000064">
    <property type="protein sequence ID" value="GIJ61298.1"/>
    <property type="molecule type" value="Genomic_DNA"/>
</dbReference>